<accession>A0A6A8D2X9</accession>
<name>A0A6A8D2X9_LIMRT</name>
<dbReference type="EMBL" id="WJNE01000035">
    <property type="protein sequence ID" value="MRG69999.1"/>
    <property type="molecule type" value="Genomic_DNA"/>
</dbReference>
<organism evidence="1 2">
    <name type="scientific">Limosilactobacillus reuteri</name>
    <name type="common">Lactobacillus reuteri</name>
    <dbReference type="NCBI Taxonomy" id="1598"/>
    <lineage>
        <taxon>Bacteria</taxon>
        <taxon>Bacillati</taxon>
        <taxon>Bacillota</taxon>
        <taxon>Bacilli</taxon>
        <taxon>Lactobacillales</taxon>
        <taxon>Lactobacillaceae</taxon>
        <taxon>Limosilactobacillus</taxon>
    </lineage>
</organism>
<gene>
    <name evidence="1" type="ORF">GIX83_09240</name>
</gene>
<evidence type="ECO:0000313" key="1">
    <source>
        <dbReference type="EMBL" id="MRG69999.1"/>
    </source>
</evidence>
<proteinExistence type="predicted"/>
<dbReference type="Proteomes" id="UP000430985">
    <property type="component" value="Unassembled WGS sequence"/>
</dbReference>
<comment type="caution">
    <text evidence="1">The sequence shown here is derived from an EMBL/GenBank/DDBJ whole genome shotgun (WGS) entry which is preliminary data.</text>
</comment>
<reference evidence="1 2" key="1">
    <citation type="submission" date="2019-11" db="EMBL/GenBank/DDBJ databases">
        <title>Draft genome sequence of 12 host-associated Lactobacillus reuteri rodent strains.</title>
        <authorList>
            <person name="Zhang S."/>
            <person name="Ozcam M."/>
            <person name="Van Pijkeren J.P."/>
        </authorList>
    </citation>
    <scope>NUCLEOTIDE SEQUENCE [LARGE SCALE GENOMIC DNA]</scope>
    <source>
        <strain evidence="1 2">Rat19</strain>
    </source>
</reference>
<sequence>MIENDRYYRRYVKDINSGYIYLQTGLVKKAILNSLFEIKYRLTIQTAKDKKFTDQTFFKDSAYMPVVDKAPTKYAKRLIEDYTHLQTLYQDDNTTKIINTISDFLSTIVDYVDIYELTNAYLKLLKQINIVVPSLSSNKSGYANLINKHERLLLLVDLKSNSANNTSLNYDRLDNAKFINLASLLDTLIRHENRNPTFQEYLARQIAFEMINIRGYNEAPIVPWGNSGFRKIQTQASITDPGLGHLTGTIRKMEFINGTNVHIEYLERGQENDREVVEPYRLPDLATIGKVKMSVGKDTSVSSYVGRPMFEDTFENSFIKSVHTTIAVCSSIFMNGLSECKVAIERITVSQAIKFMQTVSANVIRDESLQVLAAAFCINYPLIDDRPTTLANNDGKAKRITDKTEIAKLGIEIAKAGNFDKVTFDGTANWYPSDPIMEQLGYKNSLVLVHKAHEQGLLTYFSAGFRFKHLTDIVQTGTDGIGLGGAQILRFMDSKNGYQDPFKQENIKKILDIDKKAAHSIIGQGAILLSRLDRMHYEGSIPLWADKQREKLFNALLNRDEANISLLLDTLQEIMQMPVDLVHPLVAWAQRLISNKNDALAFSDMAESQKQYYIDLLEKHIKHHDYNELNTVLKELISIKRY</sequence>
<dbReference type="AlphaFoldDB" id="A0A6A8D2X9"/>
<evidence type="ECO:0000313" key="2">
    <source>
        <dbReference type="Proteomes" id="UP000430985"/>
    </source>
</evidence>
<protein>
    <submittedName>
        <fullName evidence="1">Uncharacterized protein</fullName>
    </submittedName>
</protein>
<dbReference type="RefSeq" id="WP_153702445.1">
    <property type="nucleotide sequence ID" value="NZ_WJNE01000035.1"/>
</dbReference>